<dbReference type="EMBL" id="CP080108">
    <property type="protein sequence ID" value="QYD29460.1"/>
    <property type="molecule type" value="Genomic_DNA"/>
</dbReference>
<sequence>MIEFLSLLVLAVLLLSGLFWYKKTCRHLTVKEIEQRVSQQMEQRAHKLCMQAFDVQRTCEAEERSQLDEQFQDDLHLYVEDFQAEVAESLQQNKVLDIESYGFIRLTK</sequence>
<reference evidence="1" key="1">
    <citation type="submission" date="2021-07" db="EMBL/GenBank/DDBJ databases">
        <title>Characterization of Emerging Pathogens Carrying KPC-2 Gene in IncP-6 Plasmids Isolated from Urban Sewage in Argentina.</title>
        <authorList>
            <person name="Ghiglione B."/>
            <person name="Haim M.S."/>
            <person name="Dropa M."/>
        </authorList>
    </citation>
    <scope>NUCLEOTIDE SEQUENCE</scope>
    <source>
        <strain evidence="1">WW-19C</strain>
        <plasmid evidence="1">pWW19C-IncHI2</plasmid>
    </source>
</reference>
<organism evidence="1 2">
    <name type="scientific">Enterobacter asburiae</name>
    <dbReference type="NCBI Taxonomy" id="61645"/>
    <lineage>
        <taxon>Bacteria</taxon>
        <taxon>Pseudomonadati</taxon>
        <taxon>Pseudomonadota</taxon>
        <taxon>Gammaproteobacteria</taxon>
        <taxon>Enterobacterales</taxon>
        <taxon>Enterobacteriaceae</taxon>
        <taxon>Enterobacter</taxon>
        <taxon>Enterobacter cloacae complex</taxon>
    </lineage>
</organism>
<name>A0AAQ0JAW0_ENTAS</name>
<evidence type="ECO:0000313" key="2">
    <source>
        <dbReference type="Proteomes" id="UP000826990"/>
    </source>
</evidence>
<accession>A0AAQ0JAW0</accession>
<keyword evidence="1" id="KW-0614">Plasmid</keyword>
<gene>
    <name evidence="1" type="ORF">KZX48_23950</name>
</gene>
<protein>
    <submittedName>
        <fullName evidence="1">Uncharacterized protein</fullName>
    </submittedName>
</protein>
<dbReference type="AlphaFoldDB" id="A0AAQ0JAW0"/>
<evidence type="ECO:0000313" key="1">
    <source>
        <dbReference type="EMBL" id="QYD29460.1"/>
    </source>
</evidence>
<dbReference type="RefSeq" id="WP_059453059.1">
    <property type="nucleotide sequence ID" value="NZ_CP080108.1"/>
</dbReference>
<geneLocation type="plasmid" evidence="1 2">
    <name>pWW19C-IncHI2</name>
</geneLocation>
<dbReference type="Proteomes" id="UP000826990">
    <property type="component" value="Plasmid pWW19C-IncHI2"/>
</dbReference>
<proteinExistence type="predicted"/>